<evidence type="ECO:0000256" key="8">
    <source>
        <dbReference type="ARBA" id="ARBA00023004"/>
    </source>
</evidence>
<keyword evidence="9" id="KW-0443">Lipid metabolism</keyword>
<evidence type="ECO:0000256" key="1">
    <source>
        <dbReference type="ARBA" id="ARBA00004141"/>
    </source>
</evidence>
<comment type="subcellular location">
    <subcellularLocation>
        <location evidence="1">Membrane</location>
        <topology evidence="1">Multi-pass membrane protein</topology>
    </subcellularLocation>
</comment>
<dbReference type="AlphaFoldDB" id="B0SNV9"/>
<dbReference type="InterPro" id="IPR015876">
    <property type="entry name" value="Acyl-CoA_DS"/>
</dbReference>
<dbReference type="KEGG" id="lbi:LEPBI_I2902"/>
<organism evidence="14 15">
    <name type="scientific">Leptospira biflexa serovar Patoc (strain Patoc 1 / ATCC 23582 / Paris)</name>
    <dbReference type="NCBI Taxonomy" id="456481"/>
    <lineage>
        <taxon>Bacteria</taxon>
        <taxon>Pseudomonadati</taxon>
        <taxon>Spirochaetota</taxon>
        <taxon>Spirochaetia</taxon>
        <taxon>Leptospirales</taxon>
        <taxon>Leptospiraceae</taxon>
        <taxon>Leptospira</taxon>
    </lineage>
</organism>
<dbReference type="PANTHER" id="PTHR11351">
    <property type="entry name" value="ACYL-COA DESATURASE"/>
    <property type="match status" value="1"/>
</dbReference>
<keyword evidence="6 12" id="KW-1133">Transmembrane helix</keyword>
<comment type="similarity">
    <text evidence="2">Belongs to the fatty acid desaturase type 2 family.</text>
</comment>
<protein>
    <submittedName>
        <fullName evidence="14">Fatty acid desaturase, family 1 putative membrane protein</fullName>
        <ecNumber evidence="14">1.14.19.-</ecNumber>
    </submittedName>
</protein>
<feature type="transmembrane region" description="Helical" evidence="12">
    <location>
        <begin position="21"/>
        <end position="43"/>
    </location>
</feature>
<keyword evidence="7 14" id="KW-0560">Oxidoreductase</keyword>
<dbReference type="InterPro" id="IPR005804">
    <property type="entry name" value="FA_desaturase_dom"/>
</dbReference>
<dbReference type="CDD" id="cd03505">
    <property type="entry name" value="Delta9-FADS-like"/>
    <property type="match status" value="1"/>
</dbReference>
<feature type="transmembrane region" description="Helical" evidence="12">
    <location>
        <begin position="163"/>
        <end position="182"/>
    </location>
</feature>
<evidence type="ECO:0000259" key="13">
    <source>
        <dbReference type="Pfam" id="PF00487"/>
    </source>
</evidence>
<evidence type="ECO:0000313" key="14">
    <source>
        <dbReference type="EMBL" id="ABZ98971.1"/>
    </source>
</evidence>
<evidence type="ECO:0000256" key="12">
    <source>
        <dbReference type="SAM" id="Phobius"/>
    </source>
</evidence>
<evidence type="ECO:0000256" key="2">
    <source>
        <dbReference type="ARBA" id="ARBA00008749"/>
    </source>
</evidence>
<keyword evidence="3" id="KW-0444">Lipid biosynthesis</keyword>
<evidence type="ECO:0000313" key="15">
    <source>
        <dbReference type="Proteomes" id="UP000001847"/>
    </source>
</evidence>
<keyword evidence="11" id="KW-0275">Fatty acid biosynthesis</keyword>
<keyword evidence="5" id="KW-0276">Fatty acid metabolism</keyword>
<evidence type="ECO:0000256" key="4">
    <source>
        <dbReference type="ARBA" id="ARBA00022692"/>
    </source>
</evidence>
<dbReference type="EC" id="1.14.19.-" evidence="14"/>
<keyword evidence="15" id="KW-1185">Reference proteome</keyword>
<dbReference type="PANTHER" id="PTHR11351:SF31">
    <property type="entry name" value="DESATURASE 1, ISOFORM A-RELATED"/>
    <property type="match status" value="1"/>
</dbReference>
<dbReference type="GO" id="GO:0006633">
    <property type="term" value="P:fatty acid biosynthetic process"/>
    <property type="evidence" value="ECO:0007669"/>
    <property type="project" value="UniProtKB-KW"/>
</dbReference>
<gene>
    <name evidence="14" type="ordered locus">LEPBI_I2902</name>
</gene>
<proteinExistence type="inferred from homology"/>
<feature type="transmembrane region" description="Helical" evidence="12">
    <location>
        <begin position="49"/>
        <end position="73"/>
    </location>
</feature>
<evidence type="ECO:0000256" key="11">
    <source>
        <dbReference type="ARBA" id="ARBA00023160"/>
    </source>
</evidence>
<accession>B0SNV9</accession>
<evidence type="ECO:0000256" key="10">
    <source>
        <dbReference type="ARBA" id="ARBA00023136"/>
    </source>
</evidence>
<dbReference type="GO" id="GO:0016717">
    <property type="term" value="F:oxidoreductase activity, acting on paired donors, with oxidation of a pair of donors resulting in the reduction of molecular oxygen to two molecules of water"/>
    <property type="evidence" value="ECO:0007669"/>
    <property type="project" value="InterPro"/>
</dbReference>
<dbReference type="HOGENOM" id="CLU_027359_1_3_12"/>
<name>B0SNV9_LEPBP</name>
<evidence type="ECO:0000256" key="7">
    <source>
        <dbReference type="ARBA" id="ARBA00023002"/>
    </source>
</evidence>
<dbReference type="Pfam" id="PF00487">
    <property type="entry name" value="FA_desaturase"/>
    <property type="match status" value="1"/>
</dbReference>
<evidence type="ECO:0000256" key="5">
    <source>
        <dbReference type="ARBA" id="ARBA00022832"/>
    </source>
</evidence>
<dbReference type="GO" id="GO:0016020">
    <property type="term" value="C:membrane"/>
    <property type="evidence" value="ECO:0007669"/>
    <property type="project" value="UniProtKB-SubCell"/>
</dbReference>
<feature type="domain" description="Fatty acid desaturase" evidence="13">
    <location>
        <begin position="52"/>
        <end position="264"/>
    </location>
</feature>
<keyword evidence="10 12" id="KW-0472">Membrane</keyword>
<dbReference type="EMBL" id="CP000786">
    <property type="protein sequence ID" value="ABZ98971.1"/>
    <property type="molecule type" value="Genomic_DNA"/>
</dbReference>
<dbReference type="STRING" id="456481.LEPBI_I2902"/>
<dbReference type="PRINTS" id="PR00075">
    <property type="entry name" value="FACDDSATRASE"/>
</dbReference>
<keyword evidence="8" id="KW-0408">Iron</keyword>
<keyword evidence="4 12" id="KW-0812">Transmembrane</keyword>
<evidence type="ECO:0000256" key="9">
    <source>
        <dbReference type="ARBA" id="ARBA00023098"/>
    </source>
</evidence>
<sequence length="368" mass="43538">MEQEFSMTTQAEFKVKNPIDWVTTIFLLTSPLVGIFGTLYVALYETIHLGTWALFLFYFFATGMGITVGYHRLFSHKAYEAKSPIKLLLLLFGAAAFQSTALEWSEDHRIHHKFVDTDKDPYSIKKGFWYAHIGWLFRKRNYVQQGVQDLASDPLVLWQHKHFYSISIFMCFILPGLITMLWGSFLEGFFVAGFLRLFVVHQFTFFINSACHVWGERTFSKEQTARDNWVIAFFTFGEGFHNFHHEFQMDYRNGIRWYDYDPSKWMIKFLSFFGLTYNLKKVSEEKILQKTMFIKEKETLHQFANLGEEKLKTWSEQLAHLRETAIAEFQKWSKAKQTANEKEAVVSKEKFETTKENWEKLLSQPLFF</sequence>
<reference evidence="14 15" key="1">
    <citation type="journal article" date="2008" name="PLoS ONE">
        <title>Genome sequence of the saprophyte Leptospira biflexa provides insights into the evolution of Leptospira and the pathogenesis of leptospirosis.</title>
        <authorList>
            <person name="Picardeau M."/>
            <person name="Bulach D.M."/>
            <person name="Bouchier C."/>
            <person name="Zuerner R.L."/>
            <person name="Zidane N."/>
            <person name="Wilson P.J."/>
            <person name="Creno S."/>
            <person name="Kuczek E.S."/>
            <person name="Bommezzadri S."/>
            <person name="Davis J.C."/>
            <person name="McGrath A."/>
            <person name="Johnson M.J."/>
            <person name="Boursaux-Eude C."/>
            <person name="Seemann T."/>
            <person name="Rouy Z."/>
            <person name="Coppel R.L."/>
            <person name="Rood J.I."/>
            <person name="Lajus A."/>
            <person name="Davies J.K."/>
            <person name="Medigue C."/>
            <person name="Adler B."/>
        </authorList>
    </citation>
    <scope>NUCLEOTIDE SEQUENCE [LARGE SCALE GENOMIC DNA]</scope>
    <source>
        <strain evidence="15">Patoc 1 / ATCC 23582 / Paris</strain>
    </source>
</reference>
<dbReference type="Proteomes" id="UP000001847">
    <property type="component" value="Chromosome I"/>
</dbReference>
<evidence type="ECO:0000256" key="6">
    <source>
        <dbReference type="ARBA" id="ARBA00022989"/>
    </source>
</evidence>
<evidence type="ECO:0000256" key="3">
    <source>
        <dbReference type="ARBA" id="ARBA00022516"/>
    </source>
</evidence>